<feature type="transmembrane region" description="Helical" evidence="9">
    <location>
        <begin position="914"/>
        <end position="940"/>
    </location>
</feature>
<feature type="transmembrane region" description="Helical" evidence="9">
    <location>
        <begin position="461"/>
        <end position="479"/>
    </location>
</feature>
<feature type="transmembrane region" description="Helical" evidence="9">
    <location>
        <begin position="760"/>
        <end position="784"/>
    </location>
</feature>
<keyword evidence="3" id="KW-0813">Transport</keyword>
<keyword evidence="6 9" id="KW-1133">Transmembrane helix</keyword>
<dbReference type="Pfam" id="PF13906">
    <property type="entry name" value="AA_permease_C"/>
    <property type="match status" value="3"/>
</dbReference>
<feature type="transmembrane region" description="Helical" evidence="9">
    <location>
        <begin position="1072"/>
        <end position="1090"/>
    </location>
</feature>
<feature type="transmembrane region" description="Helical" evidence="9">
    <location>
        <begin position="271"/>
        <end position="291"/>
    </location>
</feature>
<feature type="transmembrane region" description="Helical" evidence="9">
    <location>
        <begin position="1333"/>
        <end position="1355"/>
    </location>
</feature>
<feature type="transmembrane region" description="Helical" evidence="9">
    <location>
        <begin position="692"/>
        <end position="711"/>
    </location>
</feature>
<evidence type="ECO:0000256" key="4">
    <source>
        <dbReference type="ARBA" id="ARBA00022692"/>
    </source>
</evidence>
<feature type="transmembrane region" description="Helical" evidence="9">
    <location>
        <begin position="152"/>
        <end position="173"/>
    </location>
</feature>
<evidence type="ECO:0000313" key="12">
    <source>
        <dbReference type="Proteomes" id="UP000290289"/>
    </source>
</evidence>
<comment type="similarity">
    <text evidence="2">Belongs to the amino acid-polyamine-organocation (APC) superfamily. Cationic amino acid transporter (CAT) (TC 2.A.3.3) family.</text>
</comment>
<comment type="subcellular location">
    <subcellularLocation>
        <location evidence="1">Membrane</location>
        <topology evidence="1">Multi-pass membrane protein</topology>
    </subcellularLocation>
</comment>
<sequence>MGTGGGGDDEGIRRRGCTYRRDDFLPEESFQSWGNYVDALKQTPGRFVDRVLTRSADNTELVEVKARSHHEMKKTLSWWDLIWFGLGAVIGAGIFVLTGLEAREDAGPAVVLSYVVSGVSALLSVFCYTEFAVEIPVAGGSFAYLRVELGDFVAFIAAGNILLEYVIGGAAVARSWTSYFTTLCNRSDTNDFRIIAHGFPEDYKYLDPIAVAVIIGICCLAVLSTKGSSRLNYIASIVHIIVILFIIIAGLTKADINNYRDFSPFGPRGVFQASAVLFFAYVGFDAVSTMAEETKNPAKDIPIGLVGSMVITTVLYCLLAVTLCLMRPYGQIDKQAPFSVAFEDVGMGWAKYVVAAGALKGMTSVLLVGAVGQARYLTHIARTHMVPPWFAQVDYKTGTPVNATVTMLAATAIIAFFTSLDILANLLSISTLFIFSLVAIALLVRRYYVSGVTTQANRNKFIAFLFIIISSSIATSVYWSRTDDWTAYVVTAPLWFLGTLGIWLLVPQARSPKLWGVPLVPWLPSLSIAINIFLLGSIDHASFIRFGVWTLIILVYYFIFGLHASYDTAKDSEAKRLEGGTNDELKKVQAARVATRDAGLDAGNGSNASAPPATGGGGDDEGIRRRGCTYRKDDFLPEESFQSWGNYVNALKKTPFRFVDRVLSRSADSTELVEVKARSHHEMKKKLNWWDLIWFGIGVVIGAGIFALTGLEARRHAGAAIVLSYVVSGVSAMLSVFCYTEFAVEIPVAGGSFAYLRVELGDFVAFIAAGNILLEYVISGAAVARSWTSYFTTLCNRSDTNDFRIIAHGFPEDYKYLDPIAVAVLICICCLAVLSIKGSSRLNYIASIFHIIVIVFIIIAGLTKADTKNYIDFAPFGPRGVFQASAVVFFAYVGFDAVSTMAEETKNPAKDIPIGLVGSMVIVTVLYCLLALTLGLMQPYNQIDEQAAFPVAFQAVGMGWAKYLVAAGALEGMTSALLGGAVGQARYLTHIARTHMVPPWFAQVDSKTGTPVNATVTLLAATAVIAFFTSLDVLANLVSISTLFIFSLVAIALLVRRYYVSGVTTQANRNKFIACLFIIISSSIATSVYWSRTDDWIAYVVTAPLWFLGTLGIWLLVPQARSPKLWGVPLVPWLPSLSIAINIFLLGSIDHASFIRFGVWTLIILVYYFIFGLHASYDTVKDSEAKRLEGGRNNELRKVEAARVATRDSGLDGGSGSNASETPASGGGGGAQGNVIKRGSCICSKDDFLPEESFKSWGNYVHALSSTKTRLKDRLLARSLDHQEVEEIRARSQNQMKKTLNWWDLIWFGIGAVMGSGIFVLTGQEARNHAGPAIVISYFISGVSAMLSVLCYTEFAVELPVAGGSFSYLRVELGDFVAYIAAGNLLFEYIISGASVARSWTSYFATLCNHSPNDFRITASSLADNFNHLDPIAVFISILVCFGAALSMKASSRFNWVMSITHLVVLIFILVAGMTKADPTNFTTNFAPFGIHGILKASAVLFFAYVGFDGVATLGEETKNPGRDIPIGLIGSMLTIITTYCLLAATLCLMQPYSQIDPDASFTVAFQAAGMNWAKYIVALGALKGMTTVLLANLLAQARYFTHIGRTHMAPPFLASIHPKTGTPVNATVFMTVLNSLVAFFTSLDVLTDLLSISTLFIFTLVALALIVRRYYASGETSTPDRNKLAVFLVLIVGSSVGSSIFWAVSNGWIAYTVTVTIWFVATLGLQLTLKQAKKPKLWGVPLVPWLPSASIAINIFILGSIDGASYIRFGVWTLILLVYYLFVVLHASYDAARELERKAVDANMEAGTSRIIEFN</sequence>
<feature type="transmembrane region" description="Helical" evidence="9">
    <location>
        <begin position="485"/>
        <end position="506"/>
    </location>
</feature>
<feature type="transmembrane region" description="Helical" evidence="9">
    <location>
        <begin position="1738"/>
        <end position="1758"/>
    </location>
</feature>
<feature type="transmembrane region" description="Helical" evidence="9">
    <location>
        <begin position="1037"/>
        <end position="1060"/>
    </location>
</feature>
<feature type="transmembrane region" description="Helical" evidence="9">
    <location>
        <begin position="76"/>
        <end position="97"/>
    </location>
</feature>
<feature type="transmembrane region" description="Helical" evidence="9">
    <location>
        <begin position="1454"/>
        <end position="1474"/>
    </location>
</feature>
<feature type="domain" description="Cationic amino acid transporter C-terminal" evidence="10">
    <location>
        <begin position="1739"/>
        <end position="1789"/>
    </location>
</feature>
<keyword evidence="5" id="KW-0029">Amino-acid transport</keyword>
<evidence type="ECO:0000256" key="8">
    <source>
        <dbReference type="SAM" id="MobiDB-lite"/>
    </source>
</evidence>
<reference evidence="11 12" key="1">
    <citation type="submission" date="2018-10" db="EMBL/GenBank/DDBJ databases">
        <title>A high-quality apple genome assembly.</title>
        <authorList>
            <person name="Hu J."/>
        </authorList>
    </citation>
    <scope>NUCLEOTIDE SEQUENCE [LARGE SCALE GENOMIC DNA]</scope>
    <source>
        <strain evidence="12">cv. HFTH1</strain>
        <tissue evidence="11">Young leaf</tissue>
    </source>
</reference>
<feature type="transmembrane region" description="Helical" evidence="9">
    <location>
        <begin position="205"/>
        <end position="224"/>
    </location>
</feature>
<feature type="transmembrane region" description="Helical" evidence="9">
    <location>
        <begin position="1300"/>
        <end position="1321"/>
    </location>
</feature>
<proteinExistence type="inferred from homology"/>
<evidence type="ECO:0000256" key="2">
    <source>
        <dbReference type="ARBA" id="ARBA00008572"/>
    </source>
</evidence>
<keyword evidence="12" id="KW-1185">Reference proteome</keyword>
<feature type="transmembrane region" description="Helical" evidence="9">
    <location>
        <begin position="1709"/>
        <end position="1726"/>
    </location>
</feature>
<feature type="region of interest" description="Disordered" evidence="8">
    <location>
        <begin position="599"/>
        <end position="625"/>
    </location>
</feature>
<keyword evidence="4 9" id="KW-0812">Transmembrane</keyword>
<feature type="transmembrane region" description="Helical" evidence="9">
    <location>
        <begin position="842"/>
        <end position="862"/>
    </location>
</feature>
<feature type="domain" description="Cationic amino acid transporter C-terminal" evidence="10">
    <location>
        <begin position="515"/>
        <end position="565"/>
    </location>
</feature>
<dbReference type="Gene3D" id="1.20.1740.10">
    <property type="entry name" value="Amino acid/polyamine transporter I"/>
    <property type="match status" value="3"/>
</dbReference>
<feature type="transmembrane region" description="Helical" evidence="9">
    <location>
        <begin position="1625"/>
        <end position="1644"/>
    </location>
</feature>
<dbReference type="FunFam" id="1.20.1740.10:FF:000035">
    <property type="entry name" value="Cationic amino acid transporter 5"/>
    <property type="match status" value="3"/>
</dbReference>
<feature type="transmembrane region" description="Helical" evidence="9">
    <location>
        <begin position="426"/>
        <end position="449"/>
    </location>
</feature>
<feature type="transmembrane region" description="Helical" evidence="9">
    <location>
        <begin position="349"/>
        <end position="372"/>
    </location>
</feature>
<dbReference type="GO" id="GO:0005886">
    <property type="term" value="C:plasma membrane"/>
    <property type="evidence" value="ECO:0007669"/>
    <property type="project" value="TreeGrafter"/>
</dbReference>
<feature type="transmembrane region" description="Helical" evidence="9">
    <location>
        <begin position="1376"/>
        <end position="1397"/>
    </location>
</feature>
<feature type="transmembrane region" description="Helical" evidence="9">
    <location>
        <begin position="1096"/>
        <end position="1117"/>
    </location>
</feature>
<gene>
    <name evidence="11" type="ORF">DVH24_011221</name>
</gene>
<keyword evidence="7 9" id="KW-0472">Membrane</keyword>
<dbReference type="GO" id="GO:0005313">
    <property type="term" value="F:L-glutamate transmembrane transporter activity"/>
    <property type="evidence" value="ECO:0007669"/>
    <property type="project" value="TreeGrafter"/>
</dbReference>
<feature type="transmembrane region" description="Helical" evidence="9">
    <location>
        <begin position="401"/>
        <end position="420"/>
    </location>
</feature>
<accession>A0A498JV03</accession>
<feature type="transmembrane region" description="Helical" evidence="9">
    <location>
        <begin position="1770"/>
        <end position="1790"/>
    </location>
</feature>
<evidence type="ECO:0000259" key="10">
    <source>
        <dbReference type="Pfam" id="PF13906"/>
    </source>
</evidence>
<feature type="transmembrane region" description="Helical" evidence="9">
    <location>
        <begin position="1685"/>
        <end position="1703"/>
    </location>
</feature>
<feature type="transmembrane region" description="Helical" evidence="9">
    <location>
        <begin position="544"/>
        <end position="566"/>
    </location>
</feature>
<dbReference type="InterPro" id="IPR029485">
    <property type="entry name" value="CAT_C"/>
</dbReference>
<feature type="domain" description="Cationic amino acid transporter C-terminal" evidence="10">
    <location>
        <begin position="1126"/>
        <end position="1176"/>
    </location>
</feature>
<feature type="transmembrane region" description="Helical" evidence="9">
    <location>
        <begin position="1012"/>
        <end position="1031"/>
    </location>
</feature>
<feature type="transmembrane region" description="Helical" evidence="9">
    <location>
        <begin position="1650"/>
        <end position="1673"/>
    </location>
</feature>
<feature type="transmembrane region" description="Helical" evidence="9">
    <location>
        <begin position="109"/>
        <end position="131"/>
    </location>
</feature>
<dbReference type="EMBL" id="RDQH01000331">
    <property type="protein sequence ID" value="RXH98896.1"/>
    <property type="molecule type" value="Genomic_DNA"/>
</dbReference>
<feature type="transmembrane region" description="Helical" evidence="9">
    <location>
        <begin position="960"/>
        <end position="983"/>
    </location>
</feature>
<feature type="transmembrane region" description="Helical" evidence="9">
    <location>
        <begin position="816"/>
        <end position="835"/>
    </location>
</feature>
<dbReference type="PANTHER" id="PTHR43243:SF1">
    <property type="entry name" value="CATIONIC AMINO ACID TRANSPORTER 1"/>
    <property type="match status" value="1"/>
</dbReference>
<feature type="transmembrane region" description="Helical" evidence="9">
    <location>
        <begin position="882"/>
        <end position="902"/>
    </location>
</feature>
<dbReference type="GO" id="GO:0015189">
    <property type="term" value="F:L-lysine transmembrane transporter activity"/>
    <property type="evidence" value="ECO:0007669"/>
    <property type="project" value="TreeGrafter"/>
</dbReference>
<dbReference type="Proteomes" id="UP000290289">
    <property type="component" value="Chromosome 5"/>
</dbReference>
<dbReference type="InterPro" id="IPR002293">
    <property type="entry name" value="AA/rel_permease1"/>
</dbReference>
<feature type="transmembrane region" description="Helical" evidence="9">
    <location>
        <begin position="231"/>
        <end position="251"/>
    </location>
</feature>
<dbReference type="PANTHER" id="PTHR43243">
    <property type="entry name" value="INNER MEMBRANE TRANSPORTER YGJI-RELATED"/>
    <property type="match status" value="1"/>
</dbReference>
<protein>
    <recommendedName>
        <fullName evidence="10">Cationic amino acid transporter C-terminal domain-containing protein</fullName>
    </recommendedName>
</protein>
<evidence type="ECO:0000256" key="5">
    <source>
        <dbReference type="ARBA" id="ARBA00022970"/>
    </source>
</evidence>
<feature type="transmembrane region" description="Helical" evidence="9">
    <location>
        <begin position="1573"/>
        <end position="1596"/>
    </location>
</feature>
<feature type="transmembrane region" description="Helical" evidence="9">
    <location>
        <begin position="518"/>
        <end position="538"/>
    </location>
</feature>
<comment type="caution">
    <text evidence="11">The sequence shown here is derived from an EMBL/GenBank/DDBJ whole genome shotgun (WGS) entry which is preliminary data.</text>
</comment>
<evidence type="ECO:0000256" key="3">
    <source>
        <dbReference type="ARBA" id="ARBA00022448"/>
    </source>
</evidence>
<evidence type="ECO:0000313" key="11">
    <source>
        <dbReference type="EMBL" id="RXH98896.1"/>
    </source>
</evidence>
<feature type="transmembrane region" description="Helical" evidence="9">
    <location>
        <begin position="1429"/>
        <end position="1447"/>
    </location>
</feature>
<feature type="transmembrane region" description="Helical" evidence="9">
    <location>
        <begin position="717"/>
        <end position="739"/>
    </location>
</feature>
<name>A0A498JV03_MALDO</name>
<feature type="transmembrane region" description="Helical" evidence="9">
    <location>
        <begin position="303"/>
        <end position="329"/>
    </location>
</feature>
<organism evidence="11 12">
    <name type="scientific">Malus domestica</name>
    <name type="common">Apple</name>
    <name type="synonym">Pyrus malus</name>
    <dbReference type="NCBI Taxonomy" id="3750"/>
    <lineage>
        <taxon>Eukaryota</taxon>
        <taxon>Viridiplantae</taxon>
        <taxon>Streptophyta</taxon>
        <taxon>Embryophyta</taxon>
        <taxon>Tracheophyta</taxon>
        <taxon>Spermatophyta</taxon>
        <taxon>Magnoliopsida</taxon>
        <taxon>eudicotyledons</taxon>
        <taxon>Gunneridae</taxon>
        <taxon>Pentapetalae</taxon>
        <taxon>rosids</taxon>
        <taxon>fabids</taxon>
        <taxon>Rosales</taxon>
        <taxon>Rosaceae</taxon>
        <taxon>Amygdaloideae</taxon>
        <taxon>Maleae</taxon>
        <taxon>Malus</taxon>
    </lineage>
</organism>
<evidence type="ECO:0000256" key="7">
    <source>
        <dbReference type="ARBA" id="ARBA00023136"/>
    </source>
</evidence>
<evidence type="ECO:0000256" key="6">
    <source>
        <dbReference type="ARBA" id="ARBA00022989"/>
    </source>
</evidence>
<evidence type="ECO:0000256" key="9">
    <source>
        <dbReference type="SAM" id="Phobius"/>
    </source>
</evidence>
<feature type="transmembrane region" description="Helical" evidence="9">
    <location>
        <begin position="1529"/>
        <end position="1553"/>
    </location>
</feature>
<feature type="transmembrane region" description="Helical" evidence="9">
    <location>
        <begin position="1129"/>
        <end position="1149"/>
    </location>
</feature>
<feature type="transmembrane region" description="Helical" evidence="9">
    <location>
        <begin position="1486"/>
        <end position="1508"/>
    </location>
</feature>
<dbReference type="Pfam" id="PF13520">
    <property type="entry name" value="AA_permease_2"/>
    <property type="match status" value="3"/>
</dbReference>
<feature type="transmembrane region" description="Helical" evidence="9">
    <location>
        <begin position="1155"/>
        <end position="1177"/>
    </location>
</feature>
<evidence type="ECO:0000256" key="1">
    <source>
        <dbReference type="ARBA" id="ARBA00004141"/>
    </source>
</evidence>
<feature type="region of interest" description="Disordered" evidence="8">
    <location>
        <begin position="1206"/>
        <end position="1231"/>
    </location>
</feature>